<gene>
    <name evidence="1" type="ORF">H9871_10275</name>
</gene>
<comment type="caution">
    <text evidence="1">The sequence shown here is derived from an EMBL/GenBank/DDBJ whole genome shotgun (WGS) entry which is preliminary data.</text>
</comment>
<proteinExistence type="predicted"/>
<dbReference type="Proteomes" id="UP000824151">
    <property type="component" value="Unassembled WGS sequence"/>
</dbReference>
<dbReference type="AlphaFoldDB" id="A0A9D1UU84"/>
<organism evidence="1 2">
    <name type="scientific">Candidatus Nesterenkonia stercoripullorum</name>
    <dbReference type="NCBI Taxonomy" id="2838701"/>
    <lineage>
        <taxon>Bacteria</taxon>
        <taxon>Bacillati</taxon>
        <taxon>Actinomycetota</taxon>
        <taxon>Actinomycetes</taxon>
        <taxon>Micrococcales</taxon>
        <taxon>Micrococcaceae</taxon>
        <taxon>Nesterenkonia</taxon>
    </lineage>
</organism>
<reference evidence="1" key="1">
    <citation type="journal article" date="2021" name="PeerJ">
        <title>Extensive microbial diversity within the chicken gut microbiome revealed by metagenomics and culture.</title>
        <authorList>
            <person name="Gilroy R."/>
            <person name="Ravi A."/>
            <person name="Getino M."/>
            <person name="Pursley I."/>
            <person name="Horton D.L."/>
            <person name="Alikhan N.F."/>
            <person name="Baker D."/>
            <person name="Gharbi K."/>
            <person name="Hall N."/>
            <person name="Watson M."/>
            <person name="Adriaenssens E.M."/>
            <person name="Foster-Nyarko E."/>
            <person name="Jarju S."/>
            <person name="Secka A."/>
            <person name="Antonio M."/>
            <person name="Oren A."/>
            <person name="Chaudhuri R.R."/>
            <person name="La Ragione R."/>
            <person name="Hildebrand F."/>
            <person name="Pallen M.J."/>
        </authorList>
    </citation>
    <scope>NUCLEOTIDE SEQUENCE</scope>
    <source>
        <strain evidence="1">ChiHejej3B27-3195</strain>
    </source>
</reference>
<dbReference type="EMBL" id="DXGD01000379">
    <property type="protein sequence ID" value="HIX00514.1"/>
    <property type="molecule type" value="Genomic_DNA"/>
</dbReference>
<protein>
    <submittedName>
        <fullName evidence="1">Uncharacterized protein</fullName>
    </submittedName>
</protein>
<evidence type="ECO:0000313" key="2">
    <source>
        <dbReference type="Proteomes" id="UP000824151"/>
    </source>
</evidence>
<sequence>MPRAENPSGMLHCVSARDKLARRALAELSSSTANPELVWIASSLGDVRPMLTTLEELVAWAHSAERSPTGSRCLSPVEGSTQFYRVGAEPAGEAATVLSILSNNLLGNRAPA</sequence>
<accession>A0A9D1UU84</accession>
<reference evidence="1" key="2">
    <citation type="submission" date="2021-04" db="EMBL/GenBank/DDBJ databases">
        <authorList>
            <person name="Gilroy R."/>
        </authorList>
    </citation>
    <scope>NUCLEOTIDE SEQUENCE</scope>
    <source>
        <strain evidence="1">ChiHejej3B27-3195</strain>
    </source>
</reference>
<evidence type="ECO:0000313" key="1">
    <source>
        <dbReference type="EMBL" id="HIX00514.1"/>
    </source>
</evidence>
<name>A0A9D1UU84_9MICC</name>